<dbReference type="HOGENOM" id="CLU_170040_0_0_1"/>
<dbReference type="Proteomes" id="UP000054538">
    <property type="component" value="Unassembled WGS sequence"/>
</dbReference>
<keyword evidence="2" id="KW-1185">Reference proteome</keyword>
<organism evidence="1 2">
    <name type="scientific">Paxillus rubicundulus Ve08.2h10</name>
    <dbReference type="NCBI Taxonomy" id="930991"/>
    <lineage>
        <taxon>Eukaryota</taxon>
        <taxon>Fungi</taxon>
        <taxon>Dikarya</taxon>
        <taxon>Basidiomycota</taxon>
        <taxon>Agaricomycotina</taxon>
        <taxon>Agaricomycetes</taxon>
        <taxon>Agaricomycetidae</taxon>
        <taxon>Boletales</taxon>
        <taxon>Paxilineae</taxon>
        <taxon>Paxillaceae</taxon>
        <taxon>Paxillus</taxon>
    </lineage>
</organism>
<gene>
    <name evidence="1" type="ORF">PAXRUDRAFT_40639</name>
</gene>
<accession>A0A0D0BS24</accession>
<reference evidence="2" key="2">
    <citation type="submission" date="2015-01" db="EMBL/GenBank/DDBJ databases">
        <title>Evolutionary Origins and Diversification of the Mycorrhizal Mutualists.</title>
        <authorList>
            <consortium name="DOE Joint Genome Institute"/>
            <consortium name="Mycorrhizal Genomics Consortium"/>
            <person name="Kohler A."/>
            <person name="Kuo A."/>
            <person name="Nagy L.G."/>
            <person name="Floudas D."/>
            <person name="Copeland A."/>
            <person name="Barry K.W."/>
            <person name="Cichocki N."/>
            <person name="Veneault-Fourrey C."/>
            <person name="LaButti K."/>
            <person name="Lindquist E.A."/>
            <person name="Lipzen A."/>
            <person name="Lundell T."/>
            <person name="Morin E."/>
            <person name="Murat C."/>
            <person name="Riley R."/>
            <person name="Ohm R."/>
            <person name="Sun H."/>
            <person name="Tunlid A."/>
            <person name="Henrissat B."/>
            <person name="Grigoriev I.V."/>
            <person name="Hibbett D.S."/>
            <person name="Martin F."/>
        </authorList>
    </citation>
    <scope>NUCLEOTIDE SEQUENCE [LARGE SCALE GENOMIC DNA]</scope>
    <source>
        <strain evidence="2">Ve08.2h10</strain>
    </source>
</reference>
<dbReference type="STRING" id="930991.A0A0D0BS24"/>
<evidence type="ECO:0000313" key="2">
    <source>
        <dbReference type="Proteomes" id="UP000054538"/>
    </source>
</evidence>
<proteinExistence type="predicted"/>
<dbReference type="InParanoid" id="A0A0D0BS24"/>
<reference evidence="1 2" key="1">
    <citation type="submission" date="2014-04" db="EMBL/GenBank/DDBJ databases">
        <authorList>
            <consortium name="DOE Joint Genome Institute"/>
            <person name="Kuo A."/>
            <person name="Kohler A."/>
            <person name="Jargeat P."/>
            <person name="Nagy L.G."/>
            <person name="Floudas D."/>
            <person name="Copeland A."/>
            <person name="Barry K.W."/>
            <person name="Cichocki N."/>
            <person name="Veneault-Fourrey C."/>
            <person name="LaButti K."/>
            <person name="Lindquist E.A."/>
            <person name="Lipzen A."/>
            <person name="Lundell T."/>
            <person name="Morin E."/>
            <person name="Murat C."/>
            <person name="Sun H."/>
            <person name="Tunlid A."/>
            <person name="Henrissat B."/>
            <person name="Grigoriev I.V."/>
            <person name="Hibbett D.S."/>
            <person name="Martin F."/>
            <person name="Nordberg H.P."/>
            <person name="Cantor M.N."/>
            <person name="Hua S.X."/>
        </authorList>
    </citation>
    <scope>NUCLEOTIDE SEQUENCE [LARGE SCALE GENOMIC DNA]</scope>
    <source>
        <strain evidence="1 2">Ve08.2h10</strain>
    </source>
</reference>
<dbReference type="AlphaFoldDB" id="A0A0D0BS24"/>
<protein>
    <submittedName>
        <fullName evidence="1">Uncharacterized protein</fullName>
    </submittedName>
</protein>
<feature type="non-terminal residue" evidence="1">
    <location>
        <position position="1"/>
    </location>
</feature>
<dbReference type="EMBL" id="KN829008">
    <property type="protein sequence ID" value="KIK74277.1"/>
    <property type="molecule type" value="Genomic_DNA"/>
</dbReference>
<sequence length="115" mass="13065">KLKKVITFIINATAASKMKKCVTKCTLKSASFRFYLGDEPWDTLKAQIFAKISYLLSLKKIDFKDYSVSFYIPHVLPKPGLPLSCKDDFKMLCLQVKKMSSLVPTINIMIQQIPA</sequence>
<dbReference type="OrthoDB" id="2685032at2759"/>
<name>A0A0D0BS24_9AGAM</name>
<feature type="non-terminal residue" evidence="1">
    <location>
        <position position="115"/>
    </location>
</feature>
<evidence type="ECO:0000313" key="1">
    <source>
        <dbReference type="EMBL" id="KIK74277.1"/>
    </source>
</evidence>